<proteinExistence type="inferred from homology"/>
<evidence type="ECO:0000256" key="4">
    <source>
        <dbReference type="ARBA" id="ARBA00022980"/>
    </source>
</evidence>
<dbReference type="AlphaFoldDB" id="A0A0E3W2K0"/>
<keyword evidence="3 7" id="KW-0694">RNA-binding</keyword>
<dbReference type="InterPro" id="IPR004389">
    <property type="entry name" value="Ribosomal_uL18_bac-type"/>
</dbReference>
<evidence type="ECO:0000256" key="3">
    <source>
        <dbReference type="ARBA" id="ARBA00022884"/>
    </source>
</evidence>
<comment type="function">
    <text evidence="7">This is one of the proteins that bind and probably mediate the attachment of the 5S RNA into the large ribosomal subunit, where it forms part of the central protuberance.</text>
</comment>
<dbReference type="GO" id="GO:0008097">
    <property type="term" value="F:5S rRNA binding"/>
    <property type="evidence" value="ECO:0007669"/>
    <property type="project" value="TreeGrafter"/>
</dbReference>
<name>A0A0E3W2K0_9FIRM</name>
<dbReference type="InterPro" id="IPR005484">
    <property type="entry name" value="Ribosomal_uL18_bac/plant/anim"/>
</dbReference>
<evidence type="ECO:0000256" key="5">
    <source>
        <dbReference type="ARBA" id="ARBA00023274"/>
    </source>
</evidence>
<dbReference type="CDD" id="cd00432">
    <property type="entry name" value="Ribosomal_L18_L5e"/>
    <property type="match status" value="1"/>
</dbReference>
<dbReference type="Gene3D" id="3.30.420.100">
    <property type="match status" value="1"/>
</dbReference>
<protein>
    <recommendedName>
        <fullName evidence="6 7">Large ribosomal subunit protein uL18</fullName>
    </recommendedName>
</protein>
<dbReference type="Proteomes" id="UP000045545">
    <property type="component" value="Unassembled WGS sequence"/>
</dbReference>
<evidence type="ECO:0000313" key="10">
    <source>
        <dbReference type="Proteomes" id="UP000045545"/>
    </source>
</evidence>
<comment type="subunit">
    <text evidence="7">Part of the 50S ribosomal subunit; part of the 5S rRNA/L5/L18/L25 subcomplex. Contacts the 5S and 23S rRNAs.</text>
</comment>
<evidence type="ECO:0000256" key="1">
    <source>
        <dbReference type="ARBA" id="ARBA00007116"/>
    </source>
</evidence>
<accession>A0A0E3W2K0</accession>
<evidence type="ECO:0000256" key="7">
    <source>
        <dbReference type="HAMAP-Rule" id="MF_01337"/>
    </source>
</evidence>
<dbReference type="RefSeq" id="WP_046494995.1">
    <property type="nucleotide sequence ID" value="NZ_CGIH01000004.1"/>
</dbReference>
<gene>
    <name evidence="7" type="primary">rplR</name>
    <name evidence="9" type="ORF">1081</name>
    <name evidence="8" type="ORF">310</name>
</gene>
<keyword evidence="4 7" id="KW-0689">Ribosomal protein</keyword>
<evidence type="ECO:0000256" key="6">
    <source>
        <dbReference type="ARBA" id="ARBA00035197"/>
    </source>
</evidence>
<evidence type="ECO:0000313" key="8">
    <source>
        <dbReference type="EMBL" id="CFX04841.1"/>
    </source>
</evidence>
<keyword evidence="10" id="KW-1185">Reference proteome</keyword>
<dbReference type="STRING" id="690567.1081"/>
<dbReference type="SUPFAM" id="SSF53137">
    <property type="entry name" value="Translational machinery components"/>
    <property type="match status" value="1"/>
</dbReference>
<dbReference type="GO" id="GO:0003735">
    <property type="term" value="F:structural constituent of ribosome"/>
    <property type="evidence" value="ECO:0007669"/>
    <property type="project" value="InterPro"/>
</dbReference>
<dbReference type="HAMAP" id="MF_01337_B">
    <property type="entry name" value="Ribosomal_uL18_B"/>
    <property type="match status" value="1"/>
</dbReference>
<evidence type="ECO:0000313" key="9">
    <source>
        <dbReference type="EMBL" id="CFX35617.1"/>
    </source>
</evidence>
<reference evidence="8 10" key="1">
    <citation type="submission" date="2015-03" db="EMBL/GenBank/DDBJ databases">
        <authorList>
            <person name="Strepis Nikolaos"/>
        </authorList>
    </citation>
    <scope>NUCLEOTIDE SEQUENCE [LARGE SCALE GENOMIC DNA]</scope>
    <source>
        <strain evidence="8 10">OL-4</strain>
    </source>
</reference>
<organism evidence="8 10">
    <name type="scientific">Syntrophomonas zehnderi OL-4</name>
    <dbReference type="NCBI Taxonomy" id="690567"/>
    <lineage>
        <taxon>Bacteria</taxon>
        <taxon>Bacillati</taxon>
        <taxon>Bacillota</taxon>
        <taxon>Clostridia</taxon>
        <taxon>Eubacteriales</taxon>
        <taxon>Syntrophomonadaceae</taxon>
        <taxon>Syntrophomonas</taxon>
    </lineage>
</organism>
<dbReference type="GO" id="GO:0006412">
    <property type="term" value="P:translation"/>
    <property type="evidence" value="ECO:0007669"/>
    <property type="project" value="UniProtKB-UniRule"/>
</dbReference>
<dbReference type="EMBL" id="CGIH01000004">
    <property type="protein sequence ID" value="CFX04841.1"/>
    <property type="molecule type" value="Genomic_DNA"/>
</dbReference>
<dbReference type="InterPro" id="IPR057268">
    <property type="entry name" value="Ribosomal_L18"/>
</dbReference>
<dbReference type="NCBIfam" id="TIGR00060">
    <property type="entry name" value="L18_bact"/>
    <property type="match status" value="1"/>
</dbReference>
<evidence type="ECO:0000256" key="2">
    <source>
        <dbReference type="ARBA" id="ARBA00022730"/>
    </source>
</evidence>
<keyword evidence="2 7" id="KW-0699">rRNA-binding</keyword>
<dbReference type="PANTHER" id="PTHR12899">
    <property type="entry name" value="39S RIBOSOMAL PROTEIN L18, MITOCHONDRIAL"/>
    <property type="match status" value="1"/>
</dbReference>
<dbReference type="FunFam" id="3.30.420.100:FF:000001">
    <property type="entry name" value="50S ribosomal protein L18"/>
    <property type="match status" value="1"/>
</dbReference>
<dbReference type="GO" id="GO:0022625">
    <property type="term" value="C:cytosolic large ribosomal subunit"/>
    <property type="evidence" value="ECO:0007669"/>
    <property type="project" value="TreeGrafter"/>
</dbReference>
<dbReference type="PANTHER" id="PTHR12899:SF3">
    <property type="entry name" value="LARGE RIBOSOMAL SUBUNIT PROTEIN UL18M"/>
    <property type="match status" value="1"/>
</dbReference>
<keyword evidence="5 7" id="KW-0687">Ribonucleoprotein</keyword>
<sequence>MIKKTSKNELRKTRHKRIRKKIAGTAEVPRLCIYTSLNHIYAQIIDDENGVTLVTASTLDKDMADLTGKTNIDAAKRVGDSIAQKAKTKGITSVVFDRNGRKYHGKVMALADAARESGLNF</sequence>
<dbReference type="OrthoDB" id="9810939at2"/>
<comment type="similarity">
    <text evidence="1 7">Belongs to the universal ribosomal protein uL18 family.</text>
</comment>
<dbReference type="EMBL" id="CGIH01000018">
    <property type="protein sequence ID" value="CFX35617.1"/>
    <property type="molecule type" value="Genomic_DNA"/>
</dbReference>
<dbReference type="Pfam" id="PF00861">
    <property type="entry name" value="Ribosomal_L18p"/>
    <property type="match status" value="1"/>
</dbReference>